<proteinExistence type="inferred from homology"/>
<evidence type="ECO:0000256" key="7">
    <source>
        <dbReference type="ARBA" id="ARBA00023242"/>
    </source>
</evidence>
<comment type="subcellular location">
    <subcellularLocation>
        <location evidence="1">Nucleus</location>
    </subcellularLocation>
</comment>
<dbReference type="InterPro" id="IPR047021">
    <property type="entry name" value="REXO1/3/4-like"/>
</dbReference>
<evidence type="ECO:0000256" key="5">
    <source>
        <dbReference type="ARBA" id="ARBA00022801"/>
    </source>
</evidence>
<evidence type="ECO:0000313" key="10">
    <source>
        <dbReference type="WBParaSite" id="nRc.2.0.1.t17197-RA"/>
    </source>
</evidence>
<dbReference type="CDD" id="cd06144">
    <property type="entry name" value="REX4_like"/>
    <property type="match status" value="1"/>
</dbReference>
<dbReference type="FunFam" id="3.30.420.10:FF:000007">
    <property type="entry name" value="Interferon-stimulated exonuclease gene 20"/>
    <property type="match status" value="1"/>
</dbReference>
<organism evidence="9 10">
    <name type="scientific">Romanomermis culicivorax</name>
    <name type="common">Nematode worm</name>
    <dbReference type="NCBI Taxonomy" id="13658"/>
    <lineage>
        <taxon>Eukaryota</taxon>
        <taxon>Metazoa</taxon>
        <taxon>Ecdysozoa</taxon>
        <taxon>Nematoda</taxon>
        <taxon>Enoplea</taxon>
        <taxon>Dorylaimia</taxon>
        <taxon>Mermithida</taxon>
        <taxon>Mermithoidea</taxon>
        <taxon>Mermithidae</taxon>
        <taxon>Romanomermis</taxon>
    </lineage>
</organism>
<dbReference type="AlphaFoldDB" id="A0A915IT32"/>
<dbReference type="GO" id="GO:0003676">
    <property type="term" value="F:nucleic acid binding"/>
    <property type="evidence" value="ECO:0007669"/>
    <property type="project" value="InterPro"/>
</dbReference>
<evidence type="ECO:0000256" key="2">
    <source>
        <dbReference type="ARBA" id="ARBA00010489"/>
    </source>
</evidence>
<dbReference type="GO" id="GO:0005634">
    <property type="term" value="C:nucleus"/>
    <property type="evidence" value="ECO:0007669"/>
    <property type="project" value="UniProtKB-SubCell"/>
</dbReference>
<dbReference type="InterPro" id="IPR012337">
    <property type="entry name" value="RNaseH-like_sf"/>
</dbReference>
<dbReference type="Pfam" id="PF00929">
    <property type="entry name" value="RNase_T"/>
    <property type="match status" value="1"/>
</dbReference>
<keyword evidence="6" id="KW-0269">Exonuclease</keyword>
<dbReference type="SMART" id="SM00479">
    <property type="entry name" value="EXOIII"/>
    <property type="match status" value="1"/>
</dbReference>
<name>A0A915IT32_ROMCU</name>
<evidence type="ECO:0000256" key="4">
    <source>
        <dbReference type="ARBA" id="ARBA00022722"/>
    </source>
</evidence>
<keyword evidence="9" id="KW-1185">Reference proteome</keyword>
<dbReference type="InterPro" id="IPR013520">
    <property type="entry name" value="Ribonucl_H"/>
</dbReference>
<dbReference type="GO" id="GO:0006364">
    <property type="term" value="P:rRNA processing"/>
    <property type="evidence" value="ECO:0007669"/>
    <property type="project" value="InterPro"/>
</dbReference>
<reference evidence="10" key="1">
    <citation type="submission" date="2022-11" db="UniProtKB">
        <authorList>
            <consortium name="WormBaseParasite"/>
        </authorList>
    </citation>
    <scope>IDENTIFICATION</scope>
</reference>
<dbReference type="PANTHER" id="PTHR12801:SF158">
    <property type="entry name" value="RNA EXONUCLEASE 4"/>
    <property type="match status" value="1"/>
</dbReference>
<dbReference type="InterPro" id="IPR036397">
    <property type="entry name" value="RNaseH_sf"/>
</dbReference>
<evidence type="ECO:0000256" key="1">
    <source>
        <dbReference type="ARBA" id="ARBA00004123"/>
    </source>
</evidence>
<dbReference type="OMA" id="LMSHPKH"/>
<evidence type="ECO:0000256" key="3">
    <source>
        <dbReference type="ARBA" id="ARBA00016937"/>
    </source>
</evidence>
<sequence length="158" mass="17848">MVCSITKCLAIDCEFVGVGQDGKDDMLARVSIVNLYGDCVYDKYVAPVEEVIDYRTAISGVRQENLVNAEKLKVVQKEVGDLIQGHILVGHNIKKDLQMLFLSHPKKDLRDTSKYRPFRVAARTKWPSLKKLAGLILGVVIQTGEHDSVRLQFFLLFR</sequence>
<dbReference type="Gene3D" id="3.30.420.10">
    <property type="entry name" value="Ribonuclease H-like superfamily/Ribonuclease H"/>
    <property type="match status" value="1"/>
</dbReference>
<dbReference type="PANTHER" id="PTHR12801">
    <property type="entry name" value="RNA EXONUCLEASE REXO1 / RECO3 FAMILY MEMBER-RELATED"/>
    <property type="match status" value="1"/>
</dbReference>
<dbReference type="SUPFAM" id="SSF53098">
    <property type="entry name" value="Ribonuclease H-like"/>
    <property type="match status" value="1"/>
</dbReference>
<keyword evidence="7" id="KW-0539">Nucleus</keyword>
<dbReference type="WBParaSite" id="nRc.2.0.1.t17197-RA">
    <property type="protein sequence ID" value="nRc.2.0.1.t17197-RA"/>
    <property type="gene ID" value="nRc.2.0.1.g17197"/>
</dbReference>
<protein>
    <recommendedName>
        <fullName evidence="3">RNA exonuclease 4</fullName>
    </recommendedName>
</protein>
<dbReference type="GO" id="GO:0008408">
    <property type="term" value="F:3'-5' exonuclease activity"/>
    <property type="evidence" value="ECO:0007669"/>
    <property type="project" value="InterPro"/>
</dbReference>
<keyword evidence="4" id="KW-0540">Nuclease</keyword>
<dbReference type="InterPro" id="IPR037431">
    <property type="entry name" value="REX4_DEDDh_dom"/>
</dbReference>
<evidence type="ECO:0000313" key="9">
    <source>
        <dbReference type="Proteomes" id="UP000887565"/>
    </source>
</evidence>
<accession>A0A915IT32</accession>
<comment type="similarity">
    <text evidence="2">Belongs to the REXO4 family.</text>
</comment>
<evidence type="ECO:0000259" key="8">
    <source>
        <dbReference type="SMART" id="SM00479"/>
    </source>
</evidence>
<dbReference type="Proteomes" id="UP000887565">
    <property type="component" value="Unplaced"/>
</dbReference>
<evidence type="ECO:0000256" key="6">
    <source>
        <dbReference type="ARBA" id="ARBA00022839"/>
    </source>
</evidence>
<keyword evidence="5" id="KW-0378">Hydrolase</keyword>
<feature type="domain" description="Exonuclease" evidence="8">
    <location>
        <begin position="7"/>
        <end position="155"/>
    </location>
</feature>